<dbReference type="SUPFAM" id="SSF53067">
    <property type="entry name" value="Actin-like ATPase domain"/>
    <property type="match status" value="2"/>
</dbReference>
<sequence length="443" mass="49196">MVRFQKNREKKASNLLLAKRPQRRIASAFSKSDIRKCELCFSSSIFENYSFMTDSVYSGDDVSAVVFDLGSSSIRAGYGGLYASPQVEIPSTAGVKDPGNGDKKTYFIGDPNVGIARASTELKRYIRNANVSDWDLFEVVFENIMNYHLRFDITQVPVLFIESNVYNRQHREKLAEIMFEKFNAQAICVMPSAPLIAMKRDHARSTIVDVGHDGTTVSVVSRAYLLRNSVVSSSIGTDYFASTIGTVLDERGTEILPPAAVELHPSCLDYRQKAVLHDFAASTLMYSRKPLPASGPVPGESATFELPTRKEVTFDARTRFSITEGLFNPSYLVDEQASGHKGLVSMIRESVDNIDPDSILPSYSHIFVNGGGALIKNFVDRLQNELNQLPPRISARVNNGVKVYDPRFDAWRQGAIFVGTGTSGQLWCSKSQFRDGSSILHHF</sequence>
<dbReference type="InterPro" id="IPR004000">
    <property type="entry name" value="Actin"/>
</dbReference>
<reference evidence="2" key="1">
    <citation type="journal article" date="2013" name="Genetics">
        <title>The draft genome and transcriptome of Panagrellus redivivus are shaped by the harsh demands of a free-living lifestyle.</title>
        <authorList>
            <person name="Srinivasan J."/>
            <person name="Dillman A.R."/>
            <person name="Macchietto M.G."/>
            <person name="Heikkinen L."/>
            <person name="Lakso M."/>
            <person name="Fracchia K.M."/>
            <person name="Antoshechkin I."/>
            <person name="Mortazavi A."/>
            <person name="Wong G."/>
            <person name="Sternberg P.W."/>
        </authorList>
    </citation>
    <scope>NUCLEOTIDE SEQUENCE [LARGE SCALE GENOMIC DNA]</scope>
    <source>
        <strain evidence="2">MT8872</strain>
    </source>
</reference>
<dbReference type="SMART" id="SM00268">
    <property type="entry name" value="ACTIN"/>
    <property type="match status" value="1"/>
</dbReference>
<dbReference type="Gene3D" id="2.30.36.70">
    <property type="entry name" value="Actin, Chain A, domain 2"/>
    <property type="match status" value="1"/>
</dbReference>
<dbReference type="Pfam" id="PF00022">
    <property type="entry name" value="Actin"/>
    <property type="match status" value="1"/>
</dbReference>
<dbReference type="PANTHER" id="PTHR11937">
    <property type="entry name" value="ACTIN"/>
    <property type="match status" value="1"/>
</dbReference>
<evidence type="ECO:0000256" key="1">
    <source>
        <dbReference type="RuleBase" id="RU000487"/>
    </source>
</evidence>
<dbReference type="WBParaSite" id="Pan_g1663.t1">
    <property type="protein sequence ID" value="Pan_g1663.t1"/>
    <property type="gene ID" value="Pan_g1663"/>
</dbReference>
<dbReference type="Proteomes" id="UP000492821">
    <property type="component" value="Unassembled WGS sequence"/>
</dbReference>
<evidence type="ECO:0000313" key="3">
    <source>
        <dbReference type="WBParaSite" id="Pan_g1663.t1"/>
    </source>
</evidence>
<keyword evidence="2" id="KW-1185">Reference proteome</keyword>
<comment type="similarity">
    <text evidence="1">Belongs to the actin family.</text>
</comment>
<dbReference type="AlphaFoldDB" id="A0A7E4V4X5"/>
<dbReference type="Gene3D" id="3.90.640.10">
    <property type="entry name" value="Actin, Chain A, domain 4"/>
    <property type="match status" value="1"/>
</dbReference>
<protein>
    <submittedName>
        <fullName evidence="3">Actin</fullName>
    </submittedName>
</protein>
<organism evidence="2 3">
    <name type="scientific">Panagrellus redivivus</name>
    <name type="common">Microworm</name>
    <dbReference type="NCBI Taxonomy" id="6233"/>
    <lineage>
        <taxon>Eukaryota</taxon>
        <taxon>Metazoa</taxon>
        <taxon>Ecdysozoa</taxon>
        <taxon>Nematoda</taxon>
        <taxon>Chromadorea</taxon>
        <taxon>Rhabditida</taxon>
        <taxon>Tylenchina</taxon>
        <taxon>Panagrolaimomorpha</taxon>
        <taxon>Panagrolaimoidea</taxon>
        <taxon>Panagrolaimidae</taxon>
        <taxon>Panagrellus</taxon>
    </lineage>
</organism>
<accession>A0A7E4V4X5</accession>
<dbReference type="InterPro" id="IPR043129">
    <property type="entry name" value="ATPase_NBD"/>
</dbReference>
<evidence type="ECO:0000313" key="2">
    <source>
        <dbReference type="Proteomes" id="UP000492821"/>
    </source>
</evidence>
<reference evidence="3" key="2">
    <citation type="submission" date="2020-10" db="UniProtKB">
        <authorList>
            <consortium name="WormBaseParasite"/>
        </authorList>
    </citation>
    <scope>IDENTIFICATION</scope>
</reference>
<proteinExistence type="inferred from homology"/>
<name>A0A7E4V4X5_PANRE</name>
<dbReference type="Gene3D" id="3.30.420.40">
    <property type="match status" value="2"/>
</dbReference>